<dbReference type="InterPro" id="IPR052021">
    <property type="entry name" value="Type-I_RS_S_subunit"/>
</dbReference>
<keyword evidence="2" id="KW-0680">Restriction system</keyword>
<dbReference type="AlphaFoldDB" id="A0A6N2ZZX2"/>
<evidence type="ECO:0000259" key="4">
    <source>
        <dbReference type="Pfam" id="PF01420"/>
    </source>
</evidence>
<evidence type="ECO:0000313" key="5">
    <source>
        <dbReference type="EMBL" id="VYT83150.1"/>
    </source>
</evidence>
<protein>
    <submittedName>
        <fullName evidence="5">Type-1 restriction enzyme EcoKI specificity protein</fullName>
    </submittedName>
</protein>
<dbReference type="GO" id="GO:0003677">
    <property type="term" value="F:DNA binding"/>
    <property type="evidence" value="ECO:0007669"/>
    <property type="project" value="UniProtKB-KW"/>
</dbReference>
<dbReference type="PANTHER" id="PTHR30408">
    <property type="entry name" value="TYPE-1 RESTRICTION ENZYME ECOKI SPECIFICITY PROTEIN"/>
    <property type="match status" value="1"/>
</dbReference>
<feature type="domain" description="Type I restriction modification DNA specificity" evidence="4">
    <location>
        <begin position="237"/>
        <end position="426"/>
    </location>
</feature>
<organism evidence="5">
    <name type="scientific">Clostridium butyricum</name>
    <dbReference type="NCBI Taxonomy" id="1492"/>
    <lineage>
        <taxon>Bacteria</taxon>
        <taxon>Bacillati</taxon>
        <taxon>Bacillota</taxon>
        <taxon>Clostridia</taxon>
        <taxon>Eubacteriales</taxon>
        <taxon>Clostridiaceae</taxon>
        <taxon>Clostridium</taxon>
    </lineage>
</organism>
<name>A0A6N2ZZX2_CLOBU</name>
<dbReference type="GO" id="GO:0009307">
    <property type="term" value="P:DNA restriction-modification system"/>
    <property type="evidence" value="ECO:0007669"/>
    <property type="project" value="UniProtKB-KW"/>
</dbReference>
<dbReference type="SUPFAM" id="SSF116734">
    <property type="entry name" value="DNA methylase specificity domain"/>
    <property type="match status" value="2"/>
</dbReference>
<dbReference type="RefSeq" id="WP_156736295.1">
    <property type="nucleotide sequence ID" value="NZ_CACRTU010000009.1"/>
</dbReference>
<keyword evidence="3" id="KW-0238">DNA-binding</keyword>
<dbReference type="Gene3D" id="3.90.220.20">
    <property type="entry name" value="DNA methylase specificity domains"/>
    <property type="match status" value="2"/>
</dbReference>
<dbReference type="EMBL" id="CACRTU010000009">
    <property type="protein sequence ID" value="VYT83150.1"/>
    <property type="molecule type" value="Genomic_DNA"/>
</dbReference>
<evidence type="ECO:0000256" key="1">
    <source>
        <dbReference type="ARBA" id="ARBA00010923"/>
    </source>
</evidence>
<sequence>MRKMKESGIDWIGEIPSDWEVVKVKYLTSQIGSGKTPKGGSEVYAQTGVMFLRSQNVYNDGLHLDDVVYIDEKTNEEMASTKVKPYDVLLNITGASIGRTCMVTKNFQGANVNQHVCILRPIQEKILPILFEKIMQSSFIFNQIYSVQNGSSREGLNFDDIGNLVFTLPHNIEEQQKIASFLEGKCNNIDKAIWLQLKQIEALKQYKVSVINENVTSGLNNNISMKDSSINWISKIPQHWQVIKLKFLGELNSSGVDKKIVEGEPLYKSIHYVDVYRNSLSEIGDGDEYLVISEKDTKAETCKLKIGDVLFTNSSETPEDIGHSTVVGGELENILFGYHLMRFRPNNNMYLQYEKYLFGCNYVRKWFDFRAKGITRYGIVNDDFSSLLIPLPPLEEQKEIADYLDKKCEDIDKAISIKQGLIEKLNEYKKSLIFEVVTGKIEI</sequence>
<dbReference type="Pfam" id="PF01420">
    <property type="entry name" value="Methylase_S"/>
    <property type="match status" value="2"/>
</dbReference>
<dbReference type="Gene3D" id="1.10.287.1120">
    <property type="entry name" value="Bipartite methylase S protein"/>
    <property type="match status" value="1"/>
</dbReference>
<gene>
    <name evidence="5" type="primary">hsdS</name>
    <name evidence="5" type="ORF">CBLFYP62_00848</name>
</gene>
<comment type="similarity">
    <text evidence="1">Belongs to the type-I restriction system S methylase family.</text>
</comment>
<reference evidence="5" key="1">
    <citation type="submission" date="2019-11" db="EMBL/GenBank/DDBJ databases">
        <authorList>
            <person name="Feng L."/>
        </authorList>
    </citation>
    <scope>NUCLEOTIDE SEQUENCE</scope>
    <source>
        <strain evidence="5">CButyricumLFYP62</strain>
    </source>
</reference>
<dbReference type="PANTHER" id="PTHR30408:SF12">
    <property type="entry name" value="TYPE I RESTRICTION ENZYME MJAVIII SPECIFICITY SUBUNIT"/>
    <property type="match status" value="1"/>
</dbReference>
<dbReference type="InterPro" id="IPR000055">
    <property type="entry name" value="Restrct_endonuc_typeI_TRD"/>
</dbReference>
<dbReference type="InterPro" id="IPR044946">
    <property type="entry name" value="Restrct_endonuc_typeI_TRD_sf"/>
</dbReference>
<accession>A0A6N2ZZX2</accession>
<proteinExistence type="inferred from homology"/>
<evidence type="ECO:0000256" key="3">
    <source>
        <dbReference type="ARBA" id="ARBA00023125"/>
    </source>
</evidence>
<evidence type="ECO:0000256" key="2">
    <source>
        <dbReference type="ARBA" id="ARBA00022747"/>
    </source>
</evidence>
<feature type="domain" description="Type I restriction modification DNA specificity" evidence="4">
    <location>
        <begin position="16"/>
        <end position="184"/>
    </location>
</feature>